<dbReference type="InterPro" id="IPR009003">
    <property type="entry name" value="Peptidase_S1_PA"/>
</dbReference>
<evidence type="ECO:0000259" key="9">
    <source>
        <dbReference type="PROSITE" id="PS50240"/>
    </source>
</evidence>
<keyword evidence="2" id="KW-0964">Secreted</keyword>
<proteinExistence type="inferred from homology"/>
<dbReference type="InterPro" id="IPR001254">
    <property type="entry name" value="Trypsin_dom"/>
</dbReference>
<evidence type="ECO:0000256" key="7">
    <source>
        <dbReference type="SAM" id="Coils"/>
    </source>
</evidence>
<dbReference type="Pfam" id="PF18322">
    <property type="entry name" value="CLIP_1"/>
    <property type="match status" value="1"/>
</dbReference>
<dbReference type="PANTHER" id="PTHR24264">
    <property type="entry name" value="TRYPSIN-RELATED"/>
    <property type="match status" value="1"/>
</dbReference>
<dbReference type="InterPro" id="IPR050127">
    <property type="entry name" value="Serine_Proteases_S1"/>
</dbReference>
<dbReference type="SMART" id="SM00020">
    <property type="entry name" value="Tryp_SPc"/>
    <property type="match status" value="1"/>
</dbReference>
<evidence type="ECO:0000313" key="11">
    <source>
        <dbReference type="Proteomes" id="UP000075884"/>
    </source>
</evidence>
<dbReference type="PANTHER" id="PTHR24264:SF65">
    <property type="entry name" value="SRCR DOMAIN-CONTAINING PROTEIN"/>
    <property type="match status" value="1"/>
</dbReference>
<accession>A0A182ND53</accession>
<feature type="coiled-coil region" evidence="7">
    <location>
        <begin position="53"/>
        <end position="126"/>
    </location>
</feature>
<comment type="similarity">
    <text evidence="6">Belongs to the peptidase S1 family. CLIP subfamily.</text>
</comment>
<dbReference type="Pfam" id="PF00089">
    <property type="entry name" value="Trypsin"/>
    <property type="match status" value="1"/>
</dbReference>
<dbReference type="GO" id="GO:0004252">
    <property type="term" value="F:serine-type endopeptidase activity"/>
    <property type="evidence" value="ECO:0007669"/>
    <property type="project" value="InterPro"/>
</dbReference>
<keyword evidence="5" id="KW-0720">Serine protease</keyword>
<protein>
    <recommendedName>
        <fullName evidence="9">Peptidase S1 domain-containing protein</fullName>
    </recommendedName>
</protein>
<keyword evidence="4" id="KW-0378">Hydrolase</keyword>
<dbReference type="PRINTS" id="PR00722">
    <property type="entry name" value="CHYMOTRYPSIN"/>
</dbReference>
<evidence type="ECO:0000256" key="4">
    <source>
        <dbReference type="ARBA" id="ARBA00022801"/>
    </source>
</evidence>
<dbReference type="SUPFAM" id="SSF50494">
    <property type="entry name" value="Trypsin-like serine proteases"/>
    <property type="match status" value="1"/>
</dbReference>
<dbReference type="PROSITE" id="PS50240">
    <property type="entry name" value="TRYPSIN_DOM"/>
    <property type="match status" value="1"/>
</dbReference>
<feature type="region of interest" description="Disordered" evidence="8">
    <location>
        <begin position="1"/>
        <end position="52"/>
    </location>
</feature>
<dbReference type="InterPro" id="IPR041515">
    <property type="entry name" value="PPAF-2-like_Clip"/>
</dbReference>
<comment type="subcellular location">
    <subcellularLocation>
        <location evidence="1">Secreted</location>
    </subcellularLocation>
</comment>
<feature type="domain" description="Peptidase S1" evidence="9">
    <location>
        <begin position="292"/>
        <end position="552"/>
    </location>
</feature>
<evidence type="ECO:0000256" key="6">
    <source>
        <dbReference type="ARBA" id="ARBA00024195"/>
    </source>
</evidence>
<feature type="compositionally biased region" description="Low complexity" evidence="8">
    <location>
        <begin position="23"/>
        <end position="33"/>
    </location>
</feature>
<organism evidence="10 11">
    <name type="scientific">Anopheles dirus</name>
    <dbReference type="NCBI Taxonomy" id="7168"/>
    <lineage>
        <taxon>Eukaryota</taxon>
        <taxon>Metazoa</taxon>
        <taxon>Ecdysozoa</taxon>
        <taxon>Arthropoda</taxon>
        <taxon>Hexapoda</taxon>
        <taxon>Insecta</taxon>
        <taxon>Pterygota</taxon>
        <taxon>Neoptera</taxon>
        <taxon>Endopterygota</taxon>
        <taxon>Diptera</taxon>
        <taxon>Nematocera</taxon>
        <taxon>Culicoidea</taxon>
        <taxon>Culicidae</taxon>
        <taxon>Anophelinae</taxon>
        <taxon>Anopheles</taxon>
    </lineage>
</organism>
<evidence type="ECO:0000256" key="5">
    <source>
        <dbReference type="ARBA" id="ARBA00022825"/>
    </source>
</evidence>
<dbReference type="InterPro" id="IPR043504">
    <property type="entry name" value="Peptidase_S1_PA_chymotrypsin"/>
</dbReference>
<dbReference type="CDD" id="cd00190">
    <property type="entry name" value="Tryp_SPc"/>
    <property type="match status" value="1"/>
</dbReference>
<feature type="compositionally biased region" description="Polar residues" evidence="8">
    <location>
        <begin position="8"/>
        <end position="17"/>
    </location>
</feature>
<dbReference type="Gene3D" id="2.40.10.10">
    <property type="entry name" value="Trypsin-like serine proteases"/>
    <property type="match status" value="2"/>
</dbReference>
<evidence type="ECO:0000256" key="1">
    <source>
        <dbReference type="ARBA" id="ARBA00004613"/>
    </source>
</evidence>
<dbReference type="Proteomes" id="UP000075884">
    <property type="component" value="Unassembled WGS sequence"/>
</dbReference>
<keyword evidence="11" id="KW-1185">Reference proteome</keyword>
<keyword evidence="3" id="KW-0645">Protease</keyword>
<dbReference type="VEuPathDB" id="VectorBase:ADIR005567"/>
<dbReference type="CDD" id="cd14686">
    <property type="entry name" value="bZIP"/>
    <property type="match status" value="1"/>
</dbReference>
<dbReference type="FunFam" id="2.40.10.10:FF:000192">
    <property type="entry name" value="CLIP-domain serine protease"/>
    <property type="match status" value="1"/>
</dbReference>
<dbReference type="GO" id="GO:0006508">
    <property type="term" value="P:proteolysis"/>
    <property type="evidence" value="ECO:0007669"/>
    <property type="project" value="UniProtKB-KW"/>
</dbReference>
<dbReference type="AlphaFoldDB" id="A0A182ND53"/>
<sequence>MTKDVKPNSYSKDSQQGAPPVPASTSAASSDASSKQKHSPPTVPEEPIKNLSVKQLVRAKHTLQQRIKRQNETPEQQAARRLRNAELNRKRRQNKEDIRVTIEKTKNRLRQRIKREIDRMLRTRQKRDDFLRETFEQMGAVFSDEDMMQYQERVAHVLWEISKGGSAGPTTTTDLTRQAVNVSQGITSGVLTGVVPLQTGLIPNIVNTGVPTGQTCICVPTGRCNATTGGGGGTTDGAGQLDVRIVSNPSANTGVTLGTTTNTITSSAFTSVLTVNIVSPATCQSGLERCCMAGSYQCGLQYPPVANAPAITTNQASYGEYPWQAVLLGPGDVYVGSGVLIDSINVLTAAHKISDYTSGTRTLKVRLGEWDAAVTTEPLPVQEFNVARYFVHPNFNSANLRNDIAILRLSGTVNLGTTPTIATACLPVTSFVGSRCWVSGWGKNDFVSGAFQSIPKKVDVPIVDATNCQTALRTTRLGGNFVLDTTSFICAGGELGKDACTGDGGSPLVCNLNGRWYVPGLVAWGIGCGANGIPGVYVNVASYISWIQTTVAAV</sequence>
<dbReference type="InterPro" id="IPR001314">
    <property type="entry name" value="Peptidase_S1A"/>
</dbReference>
<evidence type="ECO:0000256" key="2">
    <source>
        <dbReference type="ARBA" id="ARBA00022525"/>
    </source>
</evidence>
<keyword evidence="7" id="KW-0175">Coiled coil</keyword>
<evidence type="ECO:0000256" key="8">
    <source>
        <dbReference type="SAM" id="MobiDB-lite"/>
    </source>
</evidence>
<dbReference type="GO" id="GO:0005615">
    <property type="term" value="C:extracellular space"/>
    <property type="evidence" value="ECO:0007669"/>
    <property type="project" value="TreeGrafter"/>
</dbReference>
<reference evidence="11" key="1">
    <citation type="submission" date="2013-03" db="EMBL/GenBank/DDBJ databases">
        <title>The Genome Sequence of Anopheles dirus WRAIR2.</title>
        <authorList>
            <consortium name="The Broad Institute Genomics Platform"/>
            <person name="Neafsey D.E."/>
            <person name="Walton C."/>
            <person name="Walker B."/>
            <person name="Young S.K."/>
            <person name="Zeng Q."/>
            <person name="Gargeya S."/>
            <person name="Fitzgerald M."/>
            <person name="Haas B."/>
            <person name="Abouelleil A."/>
            <person name="Allen A.W."/>
            <person name="Alvarado L."/>
            <person name="Arachchi H.M."/>
            <person name="Berlin A.M."/>
            <person name="Chapman S.B."/>
            <person name="Gainer-Dewar J."/>
            <person name="Goldberg J."/>
            <person name="Griggs A."/>
            <person name="Gujja S."/>
            <person name="Hansen M."/>
            <person name="Howarth C."/>
            <person name="Imamovic A."/>
            <person name="Ireland A."/>
            <person name="Larimer J."/>
            <person name="McCowan C."/>
            <person name="Murphy C."/>
            <person name="Pearson M."/>
            <person name="Poon T.W."/>
            <person name="Priest M."/>
            <person name="Roberts A."/>
            <person name="Saif S."/>
            <person name="Shea T."/>
            <person name="Sisk P."/>
            <person name="Sykes S."/>
            <person name="Wortman J."/>
            <person name="Nusbaum C."/>
            <person name="Birren B."/>
        </authorList>
    </citation>
    <scope>NUCLEOTIDE SEQUENCE [LARGE SCALE GENOMIC DNA]</scope>
    <source>
        <strain evidence="11">WRAIR2</strain>
    </source>
</reference>
<evidence type="ECO:0000256" key="3">
    <source>
        <dbReference type="ARBA" id="ARBA00022670"/>
    </source>
</evidence>
<reference evidence="10" key="2">
    <citation type="submission" date="2020-05" db="UniProtKB">
        <authorList>
            <consortium name="EnsemblMetazoa"/>
        </authorList>
    </citation>
    <scope>IDENTIFICATION</scope>
    <source>
        <strain evidence="10">WRAIR2</strain>
    </source>
</reference>
<name>A0A182ND53_9DIPT</name>
<dbReference type="EnsemblMetazoa" id="ADIR005567-RA">
    <property type="protein sequence ID" value="ADIR005567-PA"/>
    <property type="gene ID" value="ADIR005567"/>
</dbReference>
<dbReference type="STRING" id="7168.A0A182ND53"/>
<evidence type="ECO:0000313" key="10">
    <source>
        <dbReference type="EnsemblMetazoa" id="ADIR005567-PA"/>
    </source>
</evidence>